<evidence type="ECO:0000313" key="3">
    <source>
        <dbReference type="EMBL" id="NHO55246.1"/>
    </source>
</evidence>
<dbReference type="AlphaFoldDB" id="A0A967BB02"/>
<evidence type="ECO:0000313" key="4">
    <source>
        <dbReference type="Proteomes" id="UP000597459"/>
    </source>
</evidence>
<dbReference type="GO" id="GO:0015679">
    <property type="term" value="P:plasma membrane copper ion transport"/>
    <property type="evidence" value="ECO:0007669"/>
    <property type="project" value="TreeGrafter"/>
</dbReference>
<gene>
    <name evidence="3" type="ORF">GOB87_15090</name>
</gene>
<sequence length="383" mass="40496">MKRILRHLIILVCLQTMMISSLLAQESPWRLLHMSAEAAHAVGLTTVTLHTGHVSGEMPLMLRVVVDENRDVPIRPTGQGRVESIHVLPGQAVKKGDILLSYRNHSLHTASLQAMQLKAALVAANADRDEAAAAYARGRTLAGETVSTGELRRRRDALAVAQATVQAREADIATLDHRFREEFHSASESISGPEATDIVAPVTGIVKSLPVAITASIGPETEIARVTDLSTVWLVADVTPEDAARLSPDSDIQVSLPTGPFLARIAGIDTPATSGAVRLIVEMPNSSGALAPAMAFDAVATTRENSTGLIVPSEAVRQINGDKVVFVRAGAEAYRPIPVAVVIENEENAIIQSASLSGNETIVAHGSLALKSLIELAAMGDAD</sequence>
<dbReference type="Gene3D" id="1.10.287.470">
    <property type="entry name" value="Helix hairpin bin"/>
    <property type="match status" value="1"/>
</dbReference>
<dbReference type="PANTHER" id="PTHR30097:SF4">
    <property type="entry name" value="SLR6042 PROTEIN"/>
    <property type="match status" value="1"/>
</dbReference>
<dbReference type="SUPFAM" id="SSF111369">
    <property type="entry name" value="HlyD-like secretion proteins"/>
    <property type="match status" value="1"/>
</dbReference>
<dbReference type="Gene3D" id="2.40.420.20">
    <property type="match status" value="1"/>
</dbReference>
<keyword evidence="4" id="KW-1185">Reference proteome</keyword>
<dbReference type="GO" id="GO:0016020">
    <property type="term" value="C:membrane"/>
    <property type="evidence" value="ECO:0007669"/>
    <property type="project" value="InterPro"/>
</dbReference>
<dbReference type="NCBIfam" id="TIGR01730">
    <property type="entry name" value="RND_mfp"/>
    <property type="match status" value="1"/>
</dbReference>
<dbReference type="InterPro" id="IPR006143">
    <property type="entry name" value="RND_pump_MFP"/>
</dbReference>
<keyword evidence="2" id="KW-0813">Transport</keyword>
<dbReference type="GO" id="GO:0022857">
    <property type="term" value="F:transmembrane transporter activity"/>
    <property type="evidence" value="ECO:0007669"/>
    <property type="project" value="InterPro"/>
</dbReference>
<comment type="caution">
    <text evidence="3">The sequence shown here is derived from an EMBL/GenBank/DDBJ whole genome shotgun (WGS) entry which is preliminary data.</text>
</comment>
<proteinExistence type="inferred from homology"/>
<dbReference type="GO" id="GO:0030313">
    <property type="term" value="C:cell envelope"/>
    <property type="evidence" value="ECO:0007669"/>
    <property type="project" value="TreeGrafter"/>
</dbReference>
<dbReference type="GO" id="GO:0060003">
    <property type="term" value="P:copper ion export"/>
    <property type="evidence" value="ECO:0007669"/>
    <property type="project" value="TreeGrafter"/>
</dbReference>
<dbReference type="Gene3D" id="2.40.30.170">
    <property type="match status" value="1"/>
</dbReference>
<reference evidence="3" key="1">
    <citation type="submission" date="2019-11" db="EMBL/GenBank/DDBJ databases">
        <title>Description of new Acetobacter species.</title>
        <authorList>
            <person name="Cleenwerck I."/>
            <person name="Sombolestani A.S."/>
        </authorList>
    </citation>
    <scope>NUCLEOTIDE SEQUENCE</scope>
    <source>
        <strain evidence="3">LMG 1626</strain>
    </source>
</reference>
<dbReference type="PANTHER" id="PTHR30097">
    <property type="entry name" value="CATION EFFLUX SYSTEM PROTEIN CUSB"/>
    <property type="match status" value="1"/>
</dbReference>
<dbReference type="InterPro" id="IPR051909">
    <property type="entry name" value="MFP_Cation_Efflux"/>
</dbReference>
<dbReference type="Proteomes" id="UP000597459">
    <property type="component" value="Unassembled WGS sequence"/>
</dbReference>
<protein>
    <submittedName>
        <fullName evidence="3">Efflux RND transporter periplasmic adaptor subunit</fullName>
    </submittedName>
</protein>
<comment type="similarity">
    <text evidence="1">Belongs to the membrane fusion protein (MFP) (TC 8.A.1) family.</text>
</comment>
<accession>A0A967BB02</accession>
<dbReference type="EMBL" id="WOTH01000057">
    <property type="protein sequence ID" value="NHO55246.1"/>
    <property type="molecule type" value="Genomic_DNA"/>
</dbReference>
<evidence type="ECO:0000256" key="1">
    <source>
        <dbReference type="ARBA" id="ARBA00009477"/>
    </source>
</evidence>
<organism evidence="3 4">
    <name type="scientific">Acetobacter estunensis</name>
    <dbReference type="NCBI Taxonomy" id="104097"/>
    <lineage>
        <taxon>Bacteria</taxon>
        <taxon>Pseudomonadati</taxon>
        <taxon>Pseudomonadota</taxon>
        <taxon>Alphaproteobacteria</taxon>
        <taxon>Acetobacterales</taxon>
        <taxon>Acetobacteraceae</taxon>
        <taxon>Acetobacter</taxon>
    </lineage>
</organism>
<evidence type="ECO:0000256" key="2">
    <source>
        <dbReference type="ARBA" id="ARBA00022448"/>
    </source>
</evidence>
<name>A0A967BB02_9PROT</name>
<dbReference type="Gene3D" id="2.40.50.100">
    <property type="match status" value="1"/>
</dbReference>